<reference evidence="2" key="2">
    <citation type="submission" date="2023-07" db="EMBL/GenBank/DDBJ databases">
        <title>Duganella aceri sp. nov., isolated from tree sap.</title>
        <authorList>
            <person name="Kim I.S."/>
        </authorList>
    </citation>
    <scope>NUCLEOTIDE SEQUENCE [LARGE SCALE GENOMIC DNA]</scope>
    <source>
        <strain evidence="2">SAP-35</strain>
    </source>
</reference>
<sequence length="89" mass="9976">TTASGAIRALAMYRRRRSLRISEKKRWLLETDVSIIDSTPQVRAVTIFHESIRSLNALAVLTARFRTPNANRSSGNMAALFAENISFPI</sequence>
<dbReference type="RefSeq" id="WP_166108723.1">
    <property type="nucleotide sequence ID" value="NZ_JAADJT010000028.1"/>
</dbReference>
<organism evidence="1 2">
    <name type="scientific">Duganella aceris</name>
    <dbReference type="NCBI Taxonomy" id="2703883"/>
    <lineage>
        <taxon>Bacteria</taxon>
        <taxon>Pseudomonadati</taxon>
        <taxon>Pseudomonadota</taxon>
        <taxon>Betaproteobacteria</taxon>
        <taxon>Burkholderiales</taxon>
        <taxon>Oxalobacteraceae</taxon>
        <taxon>Telluria group</taxon>
        <taxon>Duganella</taxon>
    </lineage>
</organism>
<evidence type="ECO:0000313" key="1">
    <source>
        <dbReference type="EMBL" id="NGZ88608.1"/>
    </source>
</evidence>
<name>A0ABX0FV80_9BURK</name>
<feature type="non-terminal residue" evidence="1">
    <location>
        <position position="1"/>
    </location>
</feature>
<dbReference type="EMBL" id="JAADJT010000028">
    <property type="protein sequence ID" value="NGZ88608.1"/>
    <property type="molecule type" value="Genomic_DNA"/>
</dbReference>
<comment type="caution">
    <text evidence="1">The sequence shown here is derived from an EMBL/GenBank/DDBJ whole genome shotgun (WGS) entry which is preliminary data.</text>
</comment>
<evidence type="ECO:0000313" key="2">
    <source>
        <dbReference type="Proteomes" id="UP000666369"/>
    </source>
</evidence>
<protein>
    <submittedName>
        <fullName evidence="1">Uncharacterized protein</fullName>
    </submittedName>
</protein>
<gene>
    <name evidence="1" type="ORF">GW587_30695</name>
</gene>
<keyword evidence="2" id="KW-1185">Reference proteome</keyword>
<proteinExistence type="predicted"/>
<accession>A0ABX0FV80</accession>
<dbReference type="Proteomes" id="UP000666369">
    <property type="component" value="Unassembled WGS sequence"/>
</dbReference>
<reference evidence="1 2" key="1">
    <citation type="submission" date="2020-01" db="EMBL/GenBank/DDBJ databases">
        <authorList>
            <person name="Lee S.D."/>
        </authorList>
    </citation>
    <scope>NUCLEOTIDE SEQUENCE [LARGE SCALE GENOMIC DNA]</scope>
    <source>
        <strain evidence="1 2">SAP-35</strain>
    </source>
</reference>